<dbReference type="GeneTree" id="ENSGT00990000213453"/>
<name>A0A3Q4MHJ4_NEOBR</name>
<organism evidence="2 3">
    <name type="scientific">Neolamprologus brichardi</name>
    <name type="common">Fairy cichlid</name>
    <name type="synonym">Lamprologus brichardi</name>
    <dbReference type="NCBI Taxonomy" id="32507"/>
    <lineage>
        <taxon>Eukaryota</taxon>
        <taxon>Metazoa</taxon>
        <taxon>Chordata</taxon>
        <taxon>Craniata</taxon>
        <taxon>Vertebrata</taxon>
        <taxon>Euteleostomi</taxon>
        <taxon>Actinopterygii</taxon>
        <taxon>Neopterygii</taxon>
        <taxon>Teleostei</taxon>
        <taxon>Neoteleostei</taxon>
        <taxon>Acanthomorphata</taxon>
        <taxon>Ovalentaria</taxon>
        <taxon>Cichlomorphae</taxon>
        <taxon>Cichliformes</taxon>
        <taxon>Cichlidae</taxon>
        <taxon>African cichlids</taxon>
        <taxon>Pseudocrenilabrinae</taxon>
        <taxon>Lamprologini</taxon>
        <taxon>Neolamprologus</taxon>
    </lineage>
</organism>
<feature type="chain" id="PRO_5018719227" description="Chemokine interleukin-8-like domain-containing protein" evidence="1">
    <location>
        <begin position="21"/>
        <end position="63"/>
    </location>
</feature>
<evidence type="ECO:0000313" key="2">
    <source>
        <dbReference type="Ensembl" id="ENSNBRP00000010489.1"/>
    </source>
</evidence>
<proteinExistence type="predicted"/>
<evidence type="ECO:0000256" key="1">
    <source>
        <dbReference type="SAM" id="SignalP"/>
    </source>
</evidence>
<sequence length="63" mass="7172">MRTAGVLFVVGLCLLDVTSSFKICAFNIQSFGESKANNKKVMGILLKRHLFLRSRTKIWTLRI</sequence>
<dbReference type="Ensembl" id="ENSNBRT00000010782.1">
    <property type="protein sequence ID" value="ENSNBRP00000010489.1"/>
    <property type="gene ID" value="ENSNBRG00000008177.1"/>
</dbReference>
<dbReference type="AlphaFoldDB" id="A0A3Q4MHJ4"/>
<dbReference type="Bgee" id="ENSNBRG00000008177">
    <property type="expression patterns" value="Expressed in brain and 1 other cell type or tissue"/>
</dbReference>
<evidence type="ECO:0000313" key="3">
    <source>
        <dbReference type="Proteomes" id="UP000261580"/>
    </source>
</evidence>
<dbReference type="STRING" id="32507.ENSNBRP00000010489"/>
<reference evidence="2" key="2">
    <citation type="submission" date="2025-09" db="UniProtKB">
        <authorList>
            <consortium name="Ensembl"/>
        </authorList>
    </citation>
    <scope>IDENTIFICATION</scope>
</reference>
<dbReference type="Proteomes" id="UP000261580">
    <property type="component" value="Unassembled WGS sequence"/>
</dbReference>
<reference evidence="2" key="1">
    <citation type="submission" date="2025-08" db="UniProtKB">
        <authorList>
            <consortium name="Ensembl"/>
        </authorList>
    </citation>
    <scope>IDENTIFICATION</scope>
</reference>
<keyword evidence="3" id="KW-1185">Reference proteome</keyword>
<feature type="signal peptide" evidence="1">
    <location>
        <begin position="1"/>
        <end position="20"/>
    </location>
</feature>
<accession>A0A3Q4MHJ4</accession>
<keyword evidence="1" id="KW-0732">Signal</keyword>
<protein>
    <recommendedName>
        <fullName evidence="4">Chemokine interleukin-8-like domain-containing protein</fullName>
    </recommendedName>
</protein>
<evidence type="ECO:0008006" key="4">
    <source>
        <dbReference type="Google" id="ProtNLM"/>
    </source>
</evidence>